<feature type="non-terminal residue" evidence="2">
    <location>
        <position position="217"/>
    </location>
</feature>
<name>A0A6J4MAN5_9BACT</name>
<feature type="compositionally biased region" description="Basic and acidic residues" evidence="1">
    <location>
        <begin position="26"/>
        <end position="37"/>
    </location>
</feature>
<gene>
    <name evidence="2" type="ORF">AVDCRST_MAG68-3780</name>
</gene>
<feature type="non-terminal residue" evidence="2">
    <location>
        <position position="1"/>
    </location>
</feature>
<sequence length="217" mass="23003">ESQDSWAAGGGTRRDAFRGRVLAGGGDRRNTGRRDRAAGAAGTGPGRPGRRRDPGRGHQPRLPADPHAERADGERVLRPEHPRGVPAARVPRHGAGARRRGGDEHPAGPARPGVHQLHPGAAERAGAHRAEQPGRHVQRGQQQRQRAALLRHRGVHRHAARHLRAAHAERLRAGVAAVQREFAGQPALPLAAQRAERDGGGADGVPGPHRAAAVPQL</sequence>
<accession>A0A6J4MAN5</accession>
<protein>
    <submittedName>
        <fullName evidence="2">Uncharacterized protein</fullName>
    </submittedName>
</protein>
<evidence type="ECO:0000256" key="1">
    <source>
        <dbReference type="SAM" id="MobiDB-lite"/>
    </source>
</evidence>
<feature type="compositionally biased region" description="Basic residues" evidence="1">
    <location>
        <begin position="90"/>
        <end position="99"/>
    </location>
</feature>
<feature type="region of interest" description="Disordered" evidence="1">
    <location>
        <begin position="1"/>
        <end position="144"/>
    </location>
</feature>
<evidence type="ECO:0000313" key="2">
    <source>
        <dbReference type="EMBL" id="CAA9352784.1"/>
    </source>
</evidence>
<dbReference type="EMBL" id="CADCTW010000177">
    <property type="protein sequence ID" value="CAA9352784.1"/>
    <property type="molecule type" value="Genomic_DNA"/>
</dbReference>
<organism evidence="2">
    <name type="scientific">uncultured Gemmatimonadota bacterium</name>
    <dbReference type="NCBI Taxonomy" id="203437"/>
    <lineage>
        <taxon>Bacteria</taxon>
        <taxon>Pseudomonadati</taxon>
        <taxon>Gemmatimonadota</taxon>
        <taxon>environmental samples</taxon>
    </lineage>
</organism>
<proteinExistence type="predicted"/>
<dbReference type="AlphaFoldDB" id="A0A6J4MAN5"/>
<feature type="compositionally biased region" description="Basic and acidic residues" evidence="1">
    <location>
        <begin position="125"/>
        <end position="134"/>
    </location>
</feature>
<feature type="compositionally biased region" description="Basic and acidic residues" evidence="1">
    <location>
        <begin position="64"/>
        <end position="83"/>
    </location>
</feature>
<reference evidence="2" key="1">
    <citation type="submission" date="2020-02" db="EMBL/GenBank/DDBJ databases">
        <authorList>
            <person name="Meier V. D."/>
        </authorList>
    </citation>
    <scope>NUCLEOTIDE SEQUENCE</scope>
    <source>
        <strain evidence="2">AVDCRST_MAG68</strain>
    </source>
</reference>
<feature type="region of interest" description="Disordered" evidence="1">
    <location>
        <begin position="195"/>
        <end position="217"/>
    </location>
</feature>